<dbReference type="SUPFAM" id="SSF56672">
    <property type="entry name" value="DNA/RNA polymerases"/>
    <property type="match status" value="1"/>
</dbReference>
<feature type="non-terminal residue" evidence="2">
    <location>
        <position position="407"/>
    </location>
</feature>
<dbReference type="Pfam" id="PF07727">
    <property type="entry name" value="RVT_2"/>
    <property type="match status" value="1"/>
</dbReference>
<dbReference type="AlphaFoldDB" id="A0A0A9YJR4"/>
<feature type="domain" description="Reverse transcriptase Ty1/copia-type" evidence="1">
    <location>
        <begin position="2"/>
        <end position="224"/>
    </location>
</feature>
<protein>
    <submittedName>
        <fullName evidence="2">Retrovirus-related Pol polyprotein from transposon TNT 1-94</fullName>
    </submittedName>
</protein>
<gene>
    <name evidence="2" type="primary">POLX_236</name>
    <name evidence="2" type="ORF">CM83_72904</name>
</gene>
<feature type="non-terminal residue" evidence="2">
    <location>
        <position position="1"/>
    </location>
</feature>
<dbReference type="CDD" id="cd09272">
    <property type="entry name" value="RNase_HI_RT_Ty1"/>
    <property type="match status" value="1"/>
</dbReference>
<dbReference type="EMBL" id="GBHO01011743">
    <property type="protein sequence ID" value="JAG31861.1"/>
    <property type="molecule type" value="Transcribed_RNA"/>
</dbReference>
<dbReference type="GO" id="GO:0071897">
    <property type="term" value="P:DNA biosynthetic process"/>
    <property type="evidence" value="ECO:0007669"/>
    <property type="project" value="UniProtKB-ARBA"/>
</dbReference>
<dbReference type="PANTHER" id="PTHR11439:SF483">
    <property type="entry name" value="PEPTIDE SYNTHASE GLIP-LIKE, PUTATIVE (AFU_ORTHOLOGUE AFUA_3G12920)-RELATED"/>
    <property type="match status" value="1"/>
</dbReference>
<name>A0A0A9YJR4_LYGHE</name>
<organism evidence="2">
    <name type="scientific">Lygus hesperus</name>
    <name type="common">Western plant bug</name>
    <dbReference type="NCBI Taxonomy" id="30085"/>
    <lineage>
        <taxon>Eukaryota</taxon>
        <taxon>Metazoa</taxon>
        <taxon>Ecdysozoa</taxon>
        <taxon>Arthropoda</taxon>
        <taxon>Hexapoda</taxon>
        <taxon>Insecta</taxon>
        <taxon>Pterygota</taxon>
        <taxon>Neoptera</taxon>
        <taxon>Paraneoptera</taxon>
        <taxon>Hemiptera</taxon>
        <taxon>Heteroptera</taxon>
        <taxon>Panheteroptera</taxon>
        <taxon>Cimicomorpha</taxon>
        <taxon>Miridae</taxon>
        <taxon>Mirini</taxon>
        <taxon>Lygus</taxon>
    </lineage>
</organism>
<reference evidence="2" key="2">
    <citation type="submission" date="2014-07" db="EMBL/GenBank/DDBJ databases">
        <authorList>
            <person name="Hull J."/>
        </authorList>
    </citation>
    <scope>NUCLEOTIDE SEQUENCE</scope>
</reference>
<dbReference type="PANTHER" id="PTHR11439">
    <property type="entry name" value="GAG-POL-RELATED RETROTRANSPOSON"/>
    <property type="match status" value="1"/>
</dbReference>
<evidence type="ECO:0000313" key="2">
    <source>
        <dbReference type="EMBL" id="JAG31861.1"/>
    </source>
</evidence>
<reference evidence="2" key="1">
    <citation type="journal article" date="2014" name="PLoS ONE">
        <title>Transcriptome-Based Identification of ABC Transporters in the Western Tarnished Plant Bug Lygus hesperus.</title>
        <authorList>
            <person name="Hull J.J."/>
            <person name="Chaney K."/>
            <person name="Geib S.M."/>
            <person name="Fabrick J.A."/>
            <person name="Brent C.S."/>
            <person name="Walsh D."/>
            <person name="Lavine L.C."/>
        </authorList>
    </citation>
    <scope>NUCLEOTIDE SEQUENCE</scope>
</reference>
<accession>A0A0A9YJR4</accession>
<proteinExistence type="predicted"/>
<evidence type="ECO:0000259" key="1">
    <source>
        <dbReference type="Pfam" id="PF07727"/>
    </source>
</evidence>
<dbReference type="InterPro" id="IPR013103">
    <property type="entry name" value="RVT_2"/>
</dbReference>
<sequence length="407" mass="46143">FCLKTDSNGDVRYKARLVAKGFTQELGVDYFETFSPVVRNSTIRMLIALGTELDLNIDHIDVETAFLNGELTEEVIMDQPEGFKDSKRSNKVCLLKKSIYGLKQASRVWNKKVESILLNLGFQKSKYEACLFFKNNGKSILIVAVYVDDFLILSSNVDDKNKLVKDLSKIFKIKDLGPVKNFVGLEIERDRKNHTTKVNQKNFILKLLDKFGVKEAKTFKTPMESGVKLGPYEGNENFDVPYQALIGSLMYLVVNSRPDIAFAVTYLSQFNSRFNLEHWKYAKRVLKYLKGTIDLSLCYAKKGNDVKGYSDSDWANNISDRKSFSGYNFNFAGAAVSWNCKKQSCVATSSTEAEYIGISEAGKEAVFLKGLLSELIQFDSPLKLYNDNQSSHKMISNPVFHNRTKHI</sequence>
<dbReference type="InterPro" id="IPR043502">
    <property type="entry name" value="DNA/RNA_pol_sf"/>
</dbReference>